<dbReference type="SMART" id="SM00473">
    <property type="entry name" value="PAN_AP"/>
    <property type="match status" value="1"/>
</dbReference>
<reference evidence="5" key="1">
    <citation type="submission" date="2022-12" db="EMBL/GenBank/DDBJ databases">
        <title>Draft genome assemblies for two species of Escallonia (Escalloniales).</title>
        <authorList>
            <person name="Chanderbali A."/>
            <person name="Dervinis C."/>
            <person name="Anghel I."/>
            <person name="Soltis D."/>
            <person name="Soltis P."/>
            <person name="Zapata F."/>
        </authorList>
    </citation>
    <scope>NUCLEOTIDE SEQUENCE</scope>
    <source>
        <strain evidence="5">UCBG64.0493</strain>
        <tissue evidence="5">Leaf</tissue>
    </source>
</reference>
<keyword evidence="6" id="KW-1185">Reference proteome</keyword>
<keyword evidence="3" id="KW-0472">Membrane</keyword>
<evidence type="ECO:0000259" key="4">
    <source>
        <dbReference type="PROSITE" id="PS50948"/>
    </source>
</evidence>
<protein>
    <recommendedName>
        <fullName evidence="4">Apple domain-containing protein</fullName>
    </recommendedName>
</protein>
<evidence type="ECO:0000256" key="3">
    <source>
        <dbReference type="SAM" id="Phobius"/>
    </source>
</evidence>
<feature type="domain" description="Apple" evidence="4">
    <location>
        <begin position="82"/>
        <end position="165"/>
    </location>
</feature>
<keyword evidence="1" id="KW-0732">Signal</keyword>
<dbReference type="GO" id="GO:0048544">
    <property type="term" value="P:recognition of pollen"/>
    <property type="evidence" value="ECO:0007669"/>
    <property type="project" value="InterPro"/>
</dbReference>
<dbReference type="Pfam" id="PF08276">
    <property type="entry name" value="PAN_2"/>
    <property type="match status" value="1"/>
</dbReference>
<comment type="caution">
    <text evidence="5">The sequence shown here is derived from an EMBL/GenBank/DDBJ whole genome shotgun (WGS) entry which is preliminary data.</text>
</comment>
<dbReference type="EMBL" id="JAVXUP010004654">
    <property type="protein sequence ID" value="KAK2996840.1"/>
    <property type="molecule type" value="Genomic_DNA"/>
</dbReference>
<organism evidence="5 6">
    <name type="scientific">Escallonia herrerae</name>
    <dbReference type="NCBI Taxonomy" id="1293975"/>
    <lineage>
        <taxon>Eukaryota</taxon>
        <taxon>Viridiplantae</taxon>
        <taxon>Streptophyta</taxon>
        <taxon>Embryophyta</taxon>
        <taxon>Tracheophyta</taxon>
        <taxon>Spermatophyta</taxon>
        <taxon>Magnoliopsida</taxon>
        <taxon>eudicotyledons</taxon>
        <taxon>Gunneridae</taxon>
        <taxon>Pentapetalae</taxon>
        <taxon>asterids</taxon>
        <taxon>campanulids</taxon>
        <taxon>Escalloniales</taxon>
        <taxon>Escalloniaceae</taxon>
        <taxon>Escallonia</taxon>
    </lineage>
</organism>
<gene>
    <name evidence="5" type="ORF">RJ639_025707</name>
</gene>
<feature type="transmembrane region" description="Helical" evidence="3">
    <location>
        <begin position="180"/>
        <end position="202"/>
    </location>
</feature>
<evidence type="ECO:0000256" key="2">
    <source>
        <dbReference type="ARBA" id="ARBA00023157"/>
    </source>
</evidence>
<evidence type="ECO:0000256" key="1">
    <source>
        <dbReference type="ARBA" id="ARBA00022729"/>
    </source>
</evidence>
<dbReference type="PANTHER" id="PTHR32444:SF118">
    <property type="entry name" value="OS09G0551150 PROTEIN"/>
    <property type="match status" value="1"/>
</dbReference>
<sequence length="222" mass="24660">MTLNQTGKHARYVLPKGGSQWAAMYTSPSVCEEYGKCGPNGICRIDRMPMCECVQGFVPRSQSQWDVLDWSSGCVRKARLGCQKGEGFVRLRDLKLPDLLNFSLSKGMNIAQCREECLKNCSCTAFGNSDFRTGGGGCLLWVGDLIDIPEFSESSGNQDFYLRVPSSELGLKKKRRRLELMIVVISTVSGIVVFSFLIWGIVQRKKKREVLSVNPLSSRGTG</sequence>
<dbReference type="CDD" id="cd01098">
    <property type="entry name" value="PAN_AP_plant"/>
    <property type="match status" value="1"/>
</dbReference>
<keyword evidence="3" id="KW-0812">Transmembrane</keyword>
<evidence type="ECO:0000313" key="5">
    <source>
        <dbReference type="EMBL" id="KAK2996840.1"/>
    </source>
</evidence>
<dbReference type="AlphaFoldDB" id="A0AA88USQ8"/>
<dbReference type="InterPro" id="IPR003609">
    <property type="entry name" value="Pan_app"/>
</dbReference>
<proteinExistence type="predicted"/>
<evidence type="ECO:0000313" key="6">
    <source>
        <dbReference type="Proteomes" id="UP001188597"/>
    </source>
</evidence>
<name>A0AA88USQ8_9ASTE</name>
<dbReference type="InterPro" id="IPR000858">
    <property type="entry name" value="S_locus_glycoprot_dom"/>
</dbReference>
<dbReference type="PANTHER" id="PTHR32444">
    <property type="entry name" value="BULB-TYPE LECTIN DOMAIN-CONTAINING PROTEIN"/>
    <property type="match status" value="1"/>
</dbReference>
<keyword evidence="3" id="KW-1133">Transmembrane helix</keyword>
<accession>A0AA88USQ8</accession>
<dbReference type="Proteomes" id="UP001188597">
    <property type="component" value="Unassembled WGS sequence"/>
</dbReference>
<dbReference type="Pfam" id="PF00954">
    <property type="entry name" value="S_locus_glycop"/>
    <property type="match status" value="1"/>
</dbReference>
<keyword evidence="2" id="KW-1015">Disulfide bond</keyword>
<dbReference type="PROSITE" id="PS50948">
    <property type="entry name" value="PAN"/>
    <property type="match status" value="1"/>
</dbReference>